<proteinExistence type="predicted"/>
<dbReference type="PANTHER" id="PTHR30024">
    <property type="entry name" value="ALIPHATIC SULFONATES-BINDING PROTEIN-RELATED"/>
    <property type="match status" value="1"/>
</dbReference>
<dbReference type="EMBL" id="NJGU01000001">
    <property type="protein sequence ID" value="OWY30632.1"/>
    <property type="molecule type" value="Genomic_DNA"/>
</dbReference>
<evidence type="ECO:0000256" key="1">
    <source>
        <dbReference type="SAM" id="SignalP"/>
    </source>
</evidence>
<dbReference type="Proteomes" id="UP000197596">
    <property type="component" value="Unassembled WGS sequence"/>
</dbReference>
<gene>
    <name evidence="2" type="ORF">CEJ42_00690</name>
</gene>
<evidence type="ECO:0000313" key="2">
    <source>
        <dbReference type="EMBL" id="OWY30632.1"/>
    </source>
</evidence>
<dbReference type="AlphaFoldDB" id="A0A246WUC1"/>
<protein>
    <submittedName>
        <fullName evidence="2">Sulfonate ABC transporter substrate-binding protein</fullName>
    </submittedName>
</protein>
<evidence type="ECO:0000313" key="3">
    <source>
        <dbReference type="Proteomes" id="UP000197596"/>
    </source>
</evidence>
<sequence length="347" mass="37628">MQAQVRFHQSPPKSGRWRARLAALAASAGLLAGGAAHAEGQIRIAYQYDVGDILLHVVREQKLIEKYAAQEGVQANVEWKQLSGGAAINDAILSNTLDVASTGLPPLLTVWDRTYGKQNIKAIAALGSLPTYLLTRNPAIKTLGDFGPGDRIALPATTISLHARLLQIAAAGKDGKDKFTHFDELTVSLPHSEAAAALLSGKTEVNAHFASPPFQFQELKDPAIRKITSSYEILGGPATLNILWAPERWQKENPKTFTALRRALAEALRFVQGNKGEAAAIYVRLENSKLPVSFVQEIISLPDVQYTLQPQNTFKLASFLADVGAIKHRPASWKDYFFDEAQGAGGS</sequence>
<reference evidence="2 3" key="1">
    <citation type="submission" date="2017-06" db="EMBL/GenBank/DDBJ databases">
        <title>Herbaspirillum phytohormonus sp. nov., isolated from the root nodule of Robinia pseudoacacia in lead-zinc mine.</title>
        <authorList>
            <person name="Fan M."/>
            <person name="Lin Y."/>
        </authorList>
    </citation>
    <scope>NUCLEOTIDE SEQUENCE [LARGE SCALE GENOMIC DNA]</scope>
    <source>
        <strain evidence="2 3">HZ10</strain>
    </source>
</reference>
<organism evidence="2 3">
    <name type="scientific">Herbaspirillum robiniae</name>
    <dbReference type="NCBI Taxonomy" id="2014887"/>
    <lineage>
        <taxon>Bacteria</taxon>
        <taxon>Pseudomonadati</taxon>
        <taxon>Pseudomonadota</taxon>
        <taxon>Betaproteobacteria</taxon>
        <taxon>Burkholderiales</taxon>
        <taxon>Oxalobacteraceae</taxon>
        <taxon>Herbaspirillum</taxon>
    </lineage>
</organism>
<dbReference type="SUPFAM" id="SSF53850">
    <property type="entry name" value="Periplasmic binding protein-like II"/>
    <property type="match status" value="1"/>
</dbReference>
<comment type="caution">
    <text evidence="2">The sequence shown here is derived from an EMBL/GenBank/DDBJ whole genome shotgun (WGS) entry which is preliminary data.</text>
</comment>
<feature type="signal peptide" evidence="1">
    <location>
        <begin position="1"/>
        <end position="38"/>
    </location>
</feature>
<accession>A0A246WUC1</accession>
<dbReference type="PANTHER" id="PTHR30024:SF2">
    <property type="entry name" value="ABC TRANSPORTER SUBSTRATE-BINDING PROTEIN"/>
    <property type="match status" value="1"/>
</dbReference>
<name>A0A246WUC1_9BURK</name>
<feature type="chain" id="PRO_5012490270" evidence="1">
    <location>
        <begin position="39"/>
        <end position="347"/>
    </location>
</feature>
<keyword evidence="1" id="KW-0732">Signal</keyword>
<dbReference type="Gene3D" id="3.40.190.10">
    <property type="entry name" value="Periplasmic binding protein-like II"/>
    <property type="match status" value="2"/>
</dbReference>
<dbReference type="RefSeq" id="WP_088749751.1">
    <property type="nucleotide sequence ID" value="NZ_NJGU01000001.1"/>
</dbReference>